<name>A0A109KIE1_PSEFL</name>
<proteinExistence type="predicted"/>
<evidence type="ECO:0000313" key="1">
    <source>
        <dbReference type="EMBL" id="KWV69795.1"/>
    </source>
</evidence>
<dbReference type="EMBL" id="LCYC01000064">
    <property type="protein sequence ID" value="KWV69795.1"/>
    <property type="molecule type" value="Genomic_DNA"/>
</dbReference>
<dbReference type="PATRIC" id="fig|294.195.peg.6638"/>
<sequence length="62" mass="6925">MSYPVDTAYRGFIIRQHDPAYQTNSFQGFDTNGNAITLLNATADQVKVIIDERLKKGSGRYG</sequence>
<evidence type="ECO:0000313" key="2">
    <source>
        <dbReference type="Proteomes" id="UP000063434"/>
    </source>
</evidence>
<accession>A0A109KIE1</accession>
<protein>
    <submittedName>
        <fullName evidence="1">Uncharacterized protein</fullName>
    </submittedName>
</protein>
<organism evidence="1 2">
    <name type="scientific">Pseudomonas fluorescens</name>
    <dbReference type="NCBI Taxonomy" id="294"/>
    <lineage>
        <taxon>Bacteria</taxon>
        <taxon>Pseudomonadati</taxon>
        <taxon>Pseudomonadota</taxon>
        <taxon>Gammaproteobacteria</taxon>
        <taxon>Pseudomonadales</taxon>
        <taxon>Pseudomonadaceae</taxon>
        <taxon>Pseudomonas</taxon>
    </lineage>
</organism>
<dbReference type="AlphaFoldDB" id="A0A109KIE1"/>
<dbReference type="RefSeq" id="WP_150073571.1">
    <property type="nucleotide sequence ID" value="NZ_LCYC01000064.1"/>
</dbReference>
<gene>
    <name evidence="1" type="ORF">PFL603g_06242</name>
</gene>
<reference evidence="1 2" key="1">
    <citation type="submission" date="2015-05" db="EMBL/GenBank/DDBJ databases">
        <title>A genomic and transcriptomic approach to investigate the blue pigment phenotype in Pseudomonas fluorescens.</title>
        <authorList>
            <person name="Andreani N.A."/>
            <person name="Cardazzo B."/>
        </authorList>
    </citation>
    <scope>NUCLEOTIDE SEQUENCE [LARGE SCALE GENOMIC DNA]</scope>
    <source>
        <strain evidence="1 2">Ps_40</strain>
    </source>
</reference>
<dbReference type="Proteomes" id="UP000063434">
    <property type="component" value="Unassembled WGS sequence"/>
</dbReference>
<comment type="caution">
    <text evidence="1">The sequence shown here is derived from an EMBL/GenBank/DDBJ whole genome shotgun (WGS) entry which is preliminary data.</text>
</comment>